<dbReference type="EMBL" id="AAXW01000003">
    <property type="protein sequence ID" value="EAZ92981.1"/>
    <property type="molecule type" value="Genomic_DNA"/>
</dbReference>
<accession>A3IJZ2</accession>
<dbReference type="AlphaFoldDB" id="A3IJZ2"/>
<organism evidence="1 2">
    <name type="scientific">Crocosphaera chwakensis CCY0110</name>
    <dbReference type="NCBI Taxonomy" id="391612"/>
    <lineage>
        <taxon>Bacteria</taxon>
        <taxon>Bacillati</taxon>
        <taxon>Cyanobacteriota</taxon>
        <taxon>Cyanophyceae</taxon>
        <taxon>Oscillatoriophycideae</taxon>
        <taxon>Chroococcales</taxon>
        <taxon>Aphanothecaceae</taxon>
        <taxon>Crocosphaera</taxon>
        <taxon>Crocosphaera chwakensis</taxon>
    </lineage>
</organism>
<proteinExistence type="predicted"/>
<sequence>MIKIKLLLSAKQVYLFLELLIFMFLIQVSPSKILSQDFTTDSILNKITFDISEISSDGLILDPL</sequence>
<reference evidence="1 2" key="1">
    <citation type="submission" date="2007-03" db="EMBL/GenBank/DDBJ databases">
        <authorList>
            <person name="Stal L."/>
            <person name="Ferriera S."/>
            <person name="Johnson J."/>
            <person name="Kravitz S."/>
            <person name="Beeson K."/>
            <person name="Sutton G."/>
            <person name="Rogers Y.-H."/>
            <person name="Friedman R."/>
            <person name="Frazier M."/>
            <person name="Venter J.C."/>
        </authorList>
    </citation>
    <scope>NUCLEOTIDE SEQUENCE [LARGE SCALE GENOMIC DNA]</scope>
    <source>
        <strain evidence="1 2">CCY0110</strain>
    </source>
</reference>
<protein>
    <submittedName>
        <fullName evidence="1">Uncharacterized protein</fullName>
    </submittedName>
</protein>
<keyword evidence="2" id="KW-1185">Reference proteome</keyword>
<name>A3IJZ2_9CHRO</name>
<gene>
    <name evidence="1" type="ORF">CY0110_02894</name>
</gene>
<evidence type="ECO:0000313" key="1">
    <source>
        <dbReference type="EMBL" id="EAZ92981.1"/>
    </source>
</evidence>
<dbReference type="eggNOG" id="ENOG50321IA">
    <property type="taxonomic scope" value="Bacteria"/>
</dbReference>
<comment type="caution">
    <text evidence="1">The sequence shown here is derived from an EMBL/GenBank/DDBJ whole genome shotgun (WGS) entry which is preliminary data.</text>
</comment>
<evidence type="ECO:0000313" key="2">
    <source>
        <dbReference type="Proteomes" id="UP000003781"/>
    </source>
</evidence>
<dbReference type="Proteomes" id="UP000003781">
    <property type="component" value="Unassembled WGS sequence"/>
</dbReference>